<evidence type="ECO:0000256" key="1">
    <source>
        <dbReference type="ARBA" id="ARBA00001947"/>
    </source>
</evidence>
<evidence type="ECO:0000256" key="5">
    <source>
        <dbReference type="ARBA" id="ARBA00022723"/>
    </source>
</evidence>
<dbReference type="InterPro" id="IPR045357">
    <property type="entry name" value="Aminopeptidase_N-like_N"/>
</dbReference>
<dbReference type="EMBL" id="ASPP01044282">
    <property type="protein sequence ID" value="ETN99325.1"/>
    <property type="molecule type" value="Genomic_DNA"/>
</dbReference>
<dbReference type="GO" id="GO:0004177">
    <property type="term" value="F:aminopeptidase activity"/>
    <property type="evidence" value="ECO:0007669"/>
    <property type="project" value="UniProtKB-KW"/>
</dbReference>
<dbReference type="InterPro" id="IPR042097">
    <property type="entry name" value="Aminopeptidase_N-like_N_sf"/>
</dbReference>
<reference evidence="12 13" key="1">
    <citation type="journal article" date="2013" name="Curr. Biol.">
        <title>The Genome of the Foraminiferan Reticulomyxa filosa.</title>
        <authorList>
            <person name="Glockner G."/>
            <person name="Hulsmann N."/>
            <person name="Schleicher M."/>
            <person name="Noegel A.A."/>
            <person name="Eichinger L."/>
            <person name="Gallinger C."/>
            <person name="Pawlowski J."/>
            <person name="Sierra R."/>
            <person name="Euteneuer U."/>
            <person name="Pillet L."/>
            <person name="Moustafa A."/>
            <person name="Platzer M."/>
            <person name="Groth M."/>
            <person name="Szafranski K."/>
            <person name="Schliwa M."/>
        </authorList>
    </citation>
    <scope>NUCLEOTIDE SEQUENCE [LARGE SCALE GENOMIC DNA]</scope>
</reference>
<dbReference type="Gene3D" id="3.30.2010.30">
    <property type="match status" value="1"/>
</dbReference>
<accession>X6LD82</accession>
<keyword evidence="3 12" id="KW-0031">Aminopeptidase</keyword>
<evidence type="ECO:0000313" key="12">
    <source>
        <dbReference type="EMBL" id="ETN99325.1"/>
    </source>
</evidence>
<keyword evidence="4" id="KW-0645">Protease</keyword>
<keyword evidence="6" id="KW-0378">Hydrolase</keyword>
<comment type="cofactor">
    <cofactor evidence="1">
        <name>Zn(2+)</name>
        <dbReference type="ChEBI" id="CHEBI:29105"/>
    </cofactor>
</comment>
<feature type="domain" description="Peptidase M1 membrane alanine aminopeptidase" evidence="10">
    <location>
        <begin position="145"/>
        <end position="363"/>
    </location>
</feature>
<dbReference type="GO" id="GO:0008237">
    <property type="term" value="F:metallopeptidase activity"/>
    <property type="evidence" value="ECO:0007669"/>
    <property type="project" value="UniProtKB-KW"/>
</dbReference>
<keyword evidence="5" id="KW-0479">Metal-binding</keyword>
<name>X6LD82_RETFI</name>
<evidence type="ECO:0000256" key="6">
    <source>
        <dbReference type="ARBA" id="ARBA00022801"/>
    </source>
</evidence>
<dbReference type="GO" id="GO:0006508">
    <property type="term" value="P:proteolysis"/>
    <property type="evidence" value="ECO:0007669"/>
    <property type="project" value="UniProtKB-KW"/>
</dbReference>
<evidence type="ECO:0000259" key="11">
    <source>
        <dbReference type="Pfam" id="PF17900"/>
    </source>
</evidence>
<evidence type="ECO:0000259" key="10">
    <source>
        <dbReference type="Pfam" id="PF01433"/>
    </source>
</evidence>
<dbReference type="Pfam" id="PF17900">
    <property type="entry name" value="Peptidase_M1_N"/>
    <property type="match status" value="1"/>
</dbReference>
<dbReference type="InterPro" id="IPR027268">
    <property type="entry name" value="Peptidase_M4/M1_CTD_sf"/>
</dbReference>
<dbReference type="SUPFAM" id="SSF55486">
    <property type="entry name" value="Metalloproteases ('zincins'), catalytic domain"/>
    <property type="match status" value="1"/>
</dbReference>
<feature type="transmembrane region" description="Helical" evidence="9">
    <location>
        <begin position="219"/>
        <end position="244"/>
    </location>
</feature>
<dbReference type="GO" id="GO:0008270">
    <property type="term" value="F:zinc ion binding"/>
    <property type="evidence" value="ECO:0007669"/>
    <property type="project" value="InterPro"/>
</dbReference>
<keyword evidence="9" id="KW-0472">Membrane</keyword>
<dbReference type="Proteomes" id="UP000023152">
    <property type="component" value="Unassembled WGS sequence"/>
</dbReference>
<gene>
    <name evidence="12" type="ORF">RFI_38156</name>
</gene>
<evidence type="ECO:0000256" key="7">
    <source>
        <dbReference type="ARBA" id="ARBA00022833"/>
    </source>
</evidence>
<dbReference type="MEROPS" id="M01.005"/>
<dbReference type="FunFam" id="3.30.2010.30:FF:000002">
    <property type="entry name" value="Putative aminopeptidase N"/>
    <property type="match status" value="1"/>
</dbReference>
<evidence type="ECO:0000256" key="8">
    <source>
        <dbReference type="ARBA" id="ARBA00023049"/>
    </source>
</evidence>
<feature type="domain" description="Aminopeptidase N-like N-terminal" evidence="11">
    <location>
        <begin position="23"/>
        <end position="106"/>
    </location>
</feature>
<dbReference type="Gene3D" id="1.10.390.10">
    <property type="entry name" value="Neutral Protease Domain 2"/>
    <property type="match status" value="1"/>
</dbReference>
<dbReference type="InterPro" id="IPR012779">
    <property type="entry name" value="Peptidase_M1_pepN"/>
</dbReference>
<keyword evidence="9" id="KW-0812">Transmembrane</keyword>
<keyword evidence="13" id="KW-1185">Reference proteome</keyword>
<comment type="caution">
    <text evidence="12">The sequence shown here is derived from an EMBL/GenBank/DDBJ whole genome shotgun (WGS) entry which is preliminary data.</text>
</comment>
<evidence type="ECO:0000313" key="13">
    <source>
        <dbReference type="Proteomes" id="UP000023152"/>
    </source>
</evidence>
<dbReference type="Pfam" id="PF01433">
    <property type="entry name" value="Peptidase_M1"/>
    <property type="match status" value="1"/>
</dbReference>
<dbReference type="OrthoDB" id="10031169at2759"/>
<evidence type="ECO:0000256" key="3">
    <source>
        <dbReference type="ARBA" id="ARBA00022438"/>
    </source>
</evidence>
<evidence type="ECO:0000256" key="2">
    <source>
        <dbReference type="ARBA" id="ARBA00010136"/>
    </source>
</evidence>
<dbReference type="Gene3D" id="2.60.40.1730">
    <property type="entry name" value="tricorn interacting facor f3 domain"/>
    <property type="match status" value="1"/>
</dbReference>
<evidence type="ECO:0000256" key="4">
    <source>
        <dbReference type="ARBA" id="ARBA00022670"/>
    </source>
</evidence>
<keyword evidence="7" id="KW-0862">Zinc</keyword>
<dbReference type="InterPro" id="IPR014782">
    <property type="entry name" value="Peptidase_M1_dom"/>
</dbReference>
<dbReference type="PANTHER" id="PTHR46322:SF1">
    <property type="entry name" value="PUROMYCIN-SENSITIVE AMINOPEPTIDASE"/>
    <property type="match status" value="1"/>
</dbReference>
<proteinExistence type="inferred from homology"/>
<dbReference type="SUPFAM" id="SSF63737">
    <property type="entry name" value="Leukotriene A4 hydrolase N-terminal domain"/>
    <property type="match status" value="1"/>
</dbReference>
<sequence>MYLFCRVGWNEHKQTTRIEPEKNTSLDGLYKSKSIYCTQCEAQGFRKITYFIDRPDVTAKYQTTIHADETTCPVLLSNGNLIKSGKEANGRHFAVWKDPFSKPCYLFALVAGDLQHIEQSYQTQSRRDVTLRIYVEPHNIKKCDWAMQSLKQAFEWDEKRFGLEYDLDLFNIVAVDDFNAGAMENKSLNIFNSKYILADNDTATDTDYHNIQGVVAHEYLYVIIVSFLSNAFIQFIIIIFFYLLEGLTVYRDQEFSSDYGPRSVQRIDDVIRLQGTQFKEDGGPMAHPVRPQSYIEINNFYTTTVYEKGAEVVRMIETIIGRDKFTSGLQLYLQRHDGQACTVEQFIYAMEDASGVNLRPMFSWYSQSGTPEVTVKTEFDANNKCFTLHLQQVDLFFFFFLNLFDL</sequence>
<dbReference type="CDD" id="cd09600">
    <property type="entry name" value="M1_APN"/>
    <property type="match status" value="1"/>
</dbReference>
<organism evidence="12 13">
    <name type="scientific">Reticulomyxa filosa</name>
    <dbReference type="NCBI Taxonomy" id="46433"/>
    <lineage>
        <taxon>Eukaryota</taxon>
        <taxon>Sar</taxon>
        <taxon>Rhizaria</taxon>
        <taxon>Retaria</taxon>
        <taxon>Foraminifera</taxon>
        <taxon>Monothalamids</taxon>
        <taxon>Reticulomyxidae</taxon>
        <taxon>Reticulomyxa</taxon>
    </lineage>
</organism>
<dbReference type="AlphaFoldDB" id="X6LD82"/>
<comment type="similarity">
    <text evidence="2">Belongs to the peptidase M1 family.</text>
</comment>
<keyword evidence="9" id="KW-1133">Transmembrane helix</keyword>
<keyword evidence="8" id="KW-0482">Metalloprotease</keyword>
<dbReference type="PANTHER" id="PTHR46322">
    <property type="entry name" value="PUROMYCIN-SENSITIVE AMINOPEPTIDASE"/>
    <property type="match status" value="1"/>
</dbReference>
<evidence type="ECO:0000256" key="9">
    <source>
        <dbReference type="SAM" id="Phobius"/>
    </source>
</evidence>
<protein>
    <submittedName>
        <fullName evidence="12">Aminopeptidase N</fullName>
    </submittedName>
</protein>